<dbReference type="InterPro" id="IPR005031">
    <property type="entry name" value="COQ10_START"/>
</dbReference>
<dbReference type="PANTHER" id="PTHR12901:SF10">
    <property type="entry name" value="COENZYME Q-BINDING PROTEIN COQ10, MITOCHONDRIAL"/>
    <property type="match status" value="1"/>
</dbReference>
<dbReference type="Gene3D" id="3.30.530.20">
    <property type="match status" value="1"/>
</dbReference>
<evidence type="ECO:0000313" key="4">
    <source>
        <dbReference type="Proteomes" id="UP001331561"/>
    </source>
</evidence>
<keyword evidence="4" id="KW-1185">Reference proteome</keyword>
<proteinExistence type="inferred from homology"/>
<sequence length="147" mass="16791">MSEVRKVVLVERSPEQMFALVDGVEDYPKFLPWCGGSEVVERTEVLTVAILKINYHGIRSQFSTANDKQFPTSMKLRLREGPFRQLEGEWLFKALGESACKIEFRLHYEFSSKLLEKVVGPVFNHIANTFVDAFVKRADQVYGSGTK</sequence>
<dbReference type="Proteomes" id="UP001331561">
    <property type="component" value="Unassembled WGS sequence"/>
</dbReference>
<protein>
    <submittedName>
        <fullName evidence="3">Type II toxin-antitoxin system RatA family toxin</fullName>
    </submittedName>
</protein>
<name>A0ABU6K4A1_9RHOO</name>
<evidence type="ECO:0000259" key="2">
    <source>
        <dbReference type="Pfam" id="PF03364"/>
    </source>
</evidence>
<dbReference type="EMBL" id="JAYXHS010000002">
    <property type="protein sequence ID" value="MEC5386506.1"/>
    <property type="molecule type" value="Genomic_DNA"/>
</dbReference>
<dbReference type="RefSeq" id="WP_327599470.1">
    <property type="nucleotide sequence ID" value="NZ_JAYXHS010000002.1"/>
</dbReference>
<dbReference type="InterPro" id="IPR023393">
    <property type="entry name" value="START-like_dom_sf"/>
</dbReference>
<dbReference type="InterPro" id="IPR044996">
    <property type="entry name" value="COQ10-like"/>
</dbReference>
<feature type="domain" description="Coenzyme Q-binding protein COQ10 START" evidence="2">
    <location>
        <begin position="10"/>
        <end position="134"/>
    </location>
</feature>
<gene>
    <name evidence="3" type="ORF">VVD49_12280</name>
</gene>
<dbReference type="CDD" id="cd07813">
    <property type="entry name" value="COQ10p_like"/>
    <property type="match status" value="1"/>
</dbReference>
<dbReference type="Pfam" id="PF03364">
    <property type="entry name" value="Polyketide_cyc"/>
    <property type="match status" value="1"/>
</dbReference>
<reference evidence="3 4" key="1">
    <citation type="submission" date="2024-01" db="EMBL/GenBank/DDBJ databases">
        <title>Uliginosibacterium soil sp. nov.</title>
        <authorList>
            <person name="Lv Y."/>
        </authorList>
    </citation>
    <scope>NUCLEOTIDE SEQUENCE [LARGE SCALE GENOMIC DNA]</scope>
    <source>
        <strain evidence="3 4">H3</strain>
    </source>
</reference>
<dbReference type="SUPFAM" id="SSF55961">
    <property type="entry name" value="Bet v1-like"/>
    <property type="match status" value="1"/>
</dbReference>
<evidence type="ECO:0000256" key="1">
    <source>
        <dbReference type="ARBA" id="ARBA00008918"/>
    </source>
</evidence>
<accession>A0ABU6K4A1</accession>
<dbReference type="PANTHER" id="PTHR12901">
    <property type="entry name" value="SPERM PROTEIN HOMOLOG"/>
    <property type="match status" value="1"/>
</dbReference>
<organism evidence="3 4">
    <name type="scientific">Uliginosibacterium silvisoli</name>
    <dbReference type="NCBI Taxonomy" id="3114758"/>
    <lineage>
        <taxon>Bacteria</taxon>
        <taxon>Pseudomonadati</taxon>
        <taxon>Pseudomonadota</taxon>
        <taxon>Betaproteobacteria</taxon>
        <taxon>Rhodocyclales</taxon>
        <taxon>Zoogloeaceae</taxon>
        <taxon>Uliginosibacterium</taxon>
    </lineage>
</organism>
<comment type="caution">
    <text evidence="3">The sequence shown here is derived from an EMBL/GenBank/DDBJ whole genome shotgun (WGS) entry which is preliminary data.</text>
</comment>
<evidence type="ECO:0000313" key="3">
    <source>
        <dbReference type="EMBL" id="MEC5386506.1"/>
    </source>
</evidence>
<comment type="similarity">
    <text evidence="1">Belongs to the ribosome association toxin RatA family.</text>
</comment>